<dbReference type="RefSeq" id="WP_343068387.1">
    <property type="nucleotide sequence ID" value="NZ_JACIDN010000001.1"/>
</dbReference>
<evidence type="ECO:0000256" key="1">
    <source>
        <dbReference type="SAM" id="MobiDB-lite"/>
    </source>
</evidence>
<accession>A0A7W6AHT4</accession>
<reference evidence="3" key="4">
    <citation type="submission" date="2023-01" db="EMBL/GenBank/DDBJ databases">
        <title>Draft genome sequence of Methylobacterium brachythecii strain NBRC 107710.</title>
        <authorList>
            <person name="Sun Q."/>
            <person name="Mori K."/>
        </authorList>
    </citation>
    <scope>NUCLEOTIDE SEQUENCE</scope>
    <source>
        <strain evidence="3">NBRC 107710</strain>
    </source>
</reference>
<dbReference type="EMBL" id="JACIDN010000001">
    <property type="protein sequence ID" value="MBB3901201.1"/>
    <property type="molecule type" value="Genomic_DNA"/>
</dbReference>
<feature type="signal peptide" evidence="2">
    <location>
        <begin position="1"/>
        <end position="30"/>
    </location>
</feature>
<reference evidence="3" key="1">
    <citation type="journal article" date="2014" name="Int. J. Syst. Evol. Microbiol.">
        <title>Complete genome of a new Firmicutes species belonging to the dominant human colonic microbiota ('Ruminococcus bicirculans') reveals two chromosomes and a selective capacity to utilize plant glucans.</title>
        <authorList>
            <consortium name="NISC Comparative Sequencing Program"/>
            <person name="Wegmann U."/>
            <person name="Louis P."/>
            <person name="Goesmann A."/>
            <person name="Henrissat B."/>
            <person name="Duncan S.H."/>
            <person name="Flint H.J."/>
        </authorList>
    </citation>
    <scope>NUCLEOTIDE SEQUENCE</scope>
    <source>
        <strain evidence="3">NBRC 107710</strain>
    </source>
</reference>
<evidence type="ECO:0000313" key="5">
    <source>
        <dbReference type="Proteomes" id="UP000517759"/>
    </source>
</evidence>
<dbReference type="EMBL" id="BSPG01000013">
    <property type="protein sequence ID" value="GLS44616.1"/>
    <property type="molecule type" value="Genomic_DNA"/>
</dbReference>
<evidence type="ECO:0008006" key="7">
    <source>
        <dbReference type="Google" id="ProtNLM"/>
    </source>
</evidence>
<evidence type="ECO:0000313" key="4">
    <source>
        <dbReference type="EMBL" id="MBB3901201.1"/>
    </source>
</evidence>
<evidence type="ECO:0000256" key="2">
    <source>
        <dbReference type="SAM" id="SignalP"/>
    </source>
</evidence>
<comment type="caution">
    <text evidence="4">The sequence shown here is derived from an EMBL/GenBank/DDBJ whole genome shotgun (WGS) entry which is preliminary data.</text>
</comment>
<sequence>MGLSHSSERFMRAIFLAAATVVALSGVASAQTTIIERDEPAVVVRDRPAAVIERREVGRDLPPAAGCESKTVTRTDDDGETTTVRKERCD</sequence>
<keyword evidence="6" id="KW-1185">Reference proteome</keyword>
<organism evidence="4 5">
    <name type="scientific">Methylobacterium brachythecii</name>
    <dbReference type="NCBI Taxonomy" id="1176177"/>
    <lineage>
        <taxon>Bacteria</taxon>
        <taxon>Pseudomonadati</taxon>
        <taxon>Pseudomonadota</taxon>
        <taxon>Alphaproteobacteria</taxon>
        <taxon>Hyphomicrobiales</taxon>
        <taxon>Methylobacteriaceae</taxon>
        <taxon>Methylobacterium</taxon>
    </lineage>
</organism>
<reference evidence="4 5" key="3">
    <citation type="submission" date="2020-08" db="EMBL/GenBank/DDBJ databases">
        <title>Genomic Encyclopedia of Type Strains, Phase IV (KMG-IV): sequencing the most valuable type-strain genomes for metagenomic binning, comparative biology and taxonomic classification.</title>
        <authorList>
            <person name="Goeker M."/>
        </authorList>
    </citation>
    <scope>NUCLEOTIDE SEQUENCE [LARGE SCALE GENOMIC DNA]</scope>
    <source>
        <strain evidence="4 5">DSM 24105</strain>
    </source>
</reference>
<evidence type="ECO:0000313" key="3">
    <source>
        <dbReference type="EMBL" id="GLS44616.1"/>
    </source>
</evidence>
<name>A0A7W6AHT4_9HYPH</name>
<evidence type="ECO:0000313" key="6">
    <source>
        <dbReference type="Proteomes" id="UP001156881"/>
    </source>
</evidence>
<feature type="region of interest" description="Disordered" evidence="1">
    <location>
        <begin position="62"/>
        <end position="90"/>
    </location>
</feature>
<reference evidence="6" key="2">
    <citation type="journal article" date="2019" name="Int. J. Syst. Evol. Microbiol.">
        <title>The Global Catalogue of Microorganisms (GCM) 10K type strain sequencing project: providing services to taxonomists for standard genome sequencing and annotation.</title>
        <authorList>
            <consortium name="The Broad Institute Genomics Platform"/>
            <consortium name="The Broad Institute Genome Sequencing Center for Infectious Disease"/>
            <person name="Wu L."/>
            <person name="Ma J."/>
        </authorList>
    </citation>
    <scope>NUCLEOTIDE SEQUENCE [LARGE SCALE GENOMIC DNA]</scope>
    <source>
        <strain evidence="6">NBRC 107710</strain>
    </source>
</reference>
<dbReference type="AlphaFoldDB" id="A0A7W6AHT4"/>
<gene>
    <name evidence="3" type="ORF">GCM10007884_26040</name>
    <name evidence="4" type="ORF">GGR33_000681</name>
</gene>
<keyword evidence="2" id="KW-0732">Signal</keyword>
<dbReference type="Proteomes" id="UP001156881">
    <property type="component" value="Unassembled WGS sequence"/>
</dbReference>
<proteinExistence type="predicted"/>
<feature type="chain" id="PRO_5030546557" description="Secreted protein" evidence="2">
    <location>
        <begin position="31"/>
        <end position="90"/>
    </location>
</feature>
<dbReference type="Proteomes" id="UP000517759">
    <property type="component" value="Unassembled WGS sequence"/>
</dbReference>
<protein>
    <recommendedName>
        <fullName evidence="7">Secreted protein</fullName>
    </recommendedName>
</protein>